<dbReference type="Proteomes" id="UP000410492">
    <property type="component" value="Unassembled WGS sequence"/>
</dbReference>
<keyword evidence="2" id="KW-1185">Reference proteome</keyword>
<sequence length="11" mass="1324">FHNFYLNALKG</sequence>
<organism evidence="1 2">
    <name type="scientific">Callosobruchus maculatus</name>
    <name type="common">Southern cowpea weevil</name>
    <name type="synonym">Pulse bruchid</name>
    <dbReference type="NCBI Taxonomy" id="64391"/>
    <lineage>
        <taxon>Eukaryota</taxon>
        <taxon>Metazoa</taxon>
        <taxon>Ecdysozoa</taxon>
        <taxon>Arthropoda</taxon>
        <taxon>Hexapoda</taxon>
        <taxon>Insecta</taxon>
        <taxon>Pterygota</taxon>
        <taxon>Neoptera</taxon>
        <taxon>Endopterygota</taxon>
        <taxon>Coleoptera</taxon>
        <taxon>Polyphaga</taxon>
        <taxon>Cucujiformia</taxon>
        <taxon>Chrysomeloidea</taxon>
        <taxon>Chrysomelidae</taxon>
        <taxon>Bruchinae</taxon>
        <taxon>Bruchini</taxon>
        <taxon>Callosobruchus</taxon>
    </lineage>
</organism>
<feature type="non-terminal residue" evidence="1">
    <location>
        <position position="1"/>
    </location>
</feature>
<name>A0A653CIJ1_CALMS</name>
<gene>
    <name evidence="1" type="ORF">CALMAC_LOCUS9421</name>
</gene>
<evidence type="ECO:0000313" key="1">
    <source>
        <dbReference type="EMBL" id="VEN47738.1"/>
    </source>
</evidence>
<protein>
    <submittedName>
        <fullName evidence="1">Uncharacterized protein</fullName>
    </submittedName>
</protein>
<evidence type="ECO:0000313" key="2">
    <source>
        <dbReference type="Proteomes" id="UP000410492"/>
    </source>
</evidence>
<accession>A0A653CIJ1</accession>
<dbReference type="EMBL" id="CAACVG010007951">
    <property type="protein sequence ID" value="VEN47738.1"/>
    <property type="molecule type" value="Genomic_DNA"/>
</dbReference>
<proteinExistence type="predicted"/>
<reference evidence="1 2" key="1">
    <citation type="submission" date="2019-01" db="EMBL/GenBank/DDBJ databases">
        <authorList>
            <person name="Sayadi A."/>
        </authorList>
    </citation>
    <scope>NUCLEOTIDE SEQUENCE [LARGE SCALE GENOMIC DNA]</scope>
</reference>